<dbReference type="OrthoDB" id="9790662at2"/>
<dbReference type="AlphaFoldDB" id="A0A4Y7RX69"/>
<dbReference type="Pfam" id="PF19571">
    <property type="entry name" value="ACT_8"/>
    <property type="match status" value="1"/>
</dbReference>
<dbReference type="InterPro" id="IPR002912">
    <property type="entry name" value="ACT_dom"/>
</dbReference>
<dbReference type="RefSeq" id="WP_134212224.1">
    <property type="nucleotide sequence ID" value="NZ_QFFZ01000002.1"/>
</dbReference>
<dbReference type="Proteomes" id="UP000297597">
    <property type="component" value="Unassembled WGS sequence"/>
</dbReference>
<evidence type="ECO:0000259" key="1">
    <source>
        <dbReference type="PROSITE" id="PS51671"/>
    </source>
</evidence>
<dbReference type="PANTHER" id="PTHR40099">
    <property type="entry name" value="ACETOLACTATE SYNTHASE, SMALL SUBUNIT"/>
    <property type="match status" value="1"/>
</dbReference>
<dbReference type="EMBL" id="QFFZ01000002">
    <property type="protein sequence ID" value="TEB13443.1"/>
    <property type="molecule type" value="Genomic_DNA"/>
</dbReference>
<proteinExistence type="predicted"/>
<dbReference type="CDD" id="cd04882">
    <property type="entry name" value="ACT_Bt0572_2"/>
    <property type="match status" value="1"/>
</dbReference>
<evidence type="ECO:0000313" key="3">
    <source>
        <dbReference type="Proteomes" id="UP000297597"/>
    </source>
</evidence>
<dbReference type="SUPFAM" id="SSF55021">
    <property type="entry name" value="ACT-like"/>
    <property type="match status" value="2"/>
</dbReference>
<accession>A0A4Y7RX69</accession>
<evidence type="ECO:0000313" key="2">
    <source>
        <dbReference type="EMBL" id="TEB13443.1"/>
    </source>
</evidence>
<sequence length="143" mass="15613">MKVKQISVFLENKSGRLAQVTRTLGENGINIRALSIADTTDFGILRLIVNDPEKAYQILKNSGFTVSATDVIAVEVADKPGGLAEVLQLLDRAGMNIEYLYAFLQKSAGAALVVFRVERLDEAVKVLQESGTRILSGNEVYKL</sequence>
<reference evidence="2 3" key="1">
    <citation type="journal article" date="2018" name="Environ. Microbiol.">
        <title>Novel energy conservation strategies and behaviour of Pelotomaculum schinkii driving syntrophic propionate catabolism.</title>
        <authorList>
            <person name="Hidalgo-Ahumada C.A.P."/>
            <person name="Nobu M.K."/>
            <person name="Narihiro T."/>
            <person name="Tamaki H."/>
            <person name="Liu W.T."/>
            <person name="Kamagata Y."/>
            <person name="Stams A.J.M."/>
            <person name="Imachi H."/>
            <person name="Sousa D.Z."/>
        </authorList>
    </citation>
    <scope>NUCLEOTIDE SEQUENCE [LARGE SCALE GENOMIC DNA]</scope>
    <source>
        <strain evidence="2 3">MGP</strain>
    </source>
</reference>
<dbReference type="CDD" id="cd04908">
    <property type="entry name" value="ACT_Bt0572_1"/>
    <property type="match status" value="1"/>
</dbReference>
<dbReference type="Gene3D" id="3.30.2130.10">
    <property type="entry name" value="VC0802-like"/>
    <property type="match status" value="1"/>
</dbReference>
<dbReference type="PANTHER" id="PTHR40099:SF1">
    <property type="entry name" value="ACETOLACTATE SYNTHASE, SMALL SUBUNIT"/>
    <property type="match status" value="1"/>
</dbReference>
<organism evidence="2 3">
    <name type="scientific">Pelotomaculum propionicicum</name>
    <dbReference type="NCBI Taxonomy" id="258475"/>
    <lineage>
        <taxon>Bacteria</taxon>
        <taxon>Bacillati</taxon>
        <taxon>Bacillota</taxon>
        <taxon>Clostridia</taxon>
        <taxon>Eubacteriales</taxon>
        <taxon>Desulfotomaculaceae</taxon>
        <taxon>Pelotomaculum</taxon>
    </lineage>
</organism>
<name>A0A4Y7RX69_9FIRM</name>
<dbReference type="PROSITE" id="PS51671">
    <property type="entry name" value="ACT"/>
    <property type="match status" value="1"/>
</dbReference>
<comment type="caution">
    <text evidence="2">The sequence shown here is derived from an EMBL/GenBank/DDBJ whole genome shotgun (WGS) entry which is preliminary data.</text>
</comment>
<keyword evidence="3" id="KW-1185">Reference proteome</keyword>
<dbReference type="InterPro" id="IPR045865">
    <property type="entry name" value="ACT-like_dom_sf"/>
</dbReference>
<feature type="domain" description="ACT" evidence="1">
    <location>
        <begin position="71"/>
        <end position="143"/>
    </location>
</feature>
<dbReference type="InterPro" id="IPR045739">
    <property type="entry name" value="ACT_dom_pair"/>
</dbReference>
<protein>
    <recommendedName>
        <fullName evidence="1">ACT domain-containing protein</fullName>
    </recommendedName>
</protein>
<gene>
    <name evidence="2" type="ORF">Pmgp_00337</name>
</gene>